<gene>
    <name evidence="1" type="ORF">G3W53_29950</name>
</gene>
<protein>
    <submittedName>
        <fullName evidence="1">Helicase</fullName>
    </submittedName>
</protein>
<keyword evidence="1" id="KW-0067">ATP-binding</keyword>
<name>A0A8T6QH28_ECOLX</name>
<keyword evidence="1" id="KW-0547">Nucleotide-binding</keyword>
<dbReference type="AlphaFoldDB" id="A0A8T6QH28"/>
<evidence type="ECO:0000313" key="2">
    <source>
        <dbReference type="Proteomes" id="UP000471360"/>
    </source>
</evidence>
<comment type="caution">
    <text evidence="1">The sequence shown here is derived from an EMBL/GenBank/DDBJ whole genome shotgun (WGS) entry which is preliminary data.</text>
</comment>
<sequence length="55" mass="6411">QHQQDENDDKLQQLRRLLAMAISRARNSVVIGYKESEKSDLVKYFTPGTFDEIDL</sequence>
<accession>A0A8T6QH28</accession>
<feature type="non-terminal residue" evidence="1">
    <location>
        <position position="1"/>
    </location>
</feature>
<proteinExistence type="predicted"/>
<dbReference type="Proteomes" id="UP000471360">
    <property type="component" value="Unassembled WGS sequence"/>
</dbReference>
<dbReference type="GO" id="GO:0004386">
    <property type="term" value="F:helicase activity"/>
    <property type="evidence" value="ECO:0007669"/>
    <property type="project" value="UniProtKB-KW"/>
</dbReference>
<dbReference type="EMBL" id="JAAGYP010000544">
    <property type="protein sequence ID" value="NEN74155.1"/>
    <property type="molecule type" value="Genomic_DNA"/>
</dbReference>
<keyword evidence="1" id="KW-0347">Helicase</keyword>
<keyword evidence="1" id="KW-0378">Hydrolase</keyword>
<evidence type="ECO:0000313" key="1">
    <source>
        <dbReference type="EMBL" id="NEN74155.1"/>
    </source>
</evidence>
<reference evidence="1 2" key="1">
    <citation type="submission" date="2020-02" db="EMBL/GenBank/DDBJ databases">
        <authorList>
            <person name="Subbiah M."/>
            <person name="Call D."/>
        </authorList>
    </citation>
    <scope>NUCLEOTIDE SEQUENCE [LARGE SCALE GENOMIC DNA]</scope>
    <source>
        <strain evidence="1 2">8375wB1</strain>
    </source>
</reference>
<organism evidence="1 2">
    <name type="scientific">Escherichia coli</name>
    <dbReference type="NCBI Taxonomy" id="562"/>
    <lineage>
        <taxon>Bacteria</taxon>
        <taxon>Pseudomonadati</taxon>
        <taxon>Pseudomonadota</taxon>
        <taxon>Gammaproteobacteria</taxon>
        <taxon>Enterobacterales</taxon>
        <taxon>Enterobacteriaceae</taxon>
        <taxon>Escherichia</taxon>
    </lineage>
</organism>